<dbReference type="PANTHER" id="PTHR33525:SF3">
    <property type="entry name" value="RIBONUCLEASE Y"/>
    <property type="match status" value="1"/>
</dbReference>
<sequence>MPKTPVEFAQTAQELCVLPDIYLKLTEMLANDQCSIDDIAKVVELEPAIAASLLKIANSAMFNFPKQIDSINKALILLGLSQVKQLVDAYGVTAAFSGLNPDIADMDKFWEISVECALICQFLARRKKIANTETIFLSGLFHNLGLLAIVHDAPEVVKFCEQYTASETPWYRQQEKLGFTFADCSAALLKLWQLPSSIVMPIKNFNQAFQAELDAPSNLLYVASRLAVFNSHPGLYSKKTIVGQHILDSLGLTEEDVDAAIEHCNEQAMELLAAFPIY</sequence>
<evidence type="ECO:0000313" key="3">
    <source>
        <dbReference type="Proteomes" id="UP000256478"/>
    </source>
</evidence>
<organism evidence="2 3">
    <name type="scientific">Thalassotalea euphylliae</name>
    <dbReference type="NCBI Taxonomy" id="1655234"/>
    <lineage>
        <taxon>Bacteria</taxon>
        <taxon>Pseudomonadati</taxon>
        <taxon>Pseudomonadota</taxon>
        <taxon>Gammaproteobacteria</taxon>
        <taxon>Alteromonadales</taxon>
        <taxon>Colwelliaceae</taxon>
        <taxon>Thalassotalea</taxon>
    </lineage>
</organism>
<dbReference type="Pfam" id="PF08668">
    <property type="entry name" value="HDOD"/>
    <property type="match status" value="1"/>
</dbReference>
<dbReference type="AlphaFoldDB" id="A0A3E0TYD7"/>
<dbReference type="RefSeq" id="WP_116010018.1">
    <property type="nucleotide sequence ID" value="NZ_QUOU01000001.1"/>
</dbReference>
<name>A0A3E0TYD7_9GAMM</name>
<dbReference type="PANTHER" id="PTHR33525">
    <property type="match status" value="1"/>
</dbReference>
<proteinExistence type="predicted"/>
<comment type="caution">
    <text evidence="2">The sequence shown here is derived from an EMBL/GenBank/DDBJ whole genome shotgun (WGS) entry which is preliminary data.</text>
</comment>
<protein>
    <submittedName>
        <fullName evidence="2">HDOD domain-containing protein</fullName>
    </submittedName>
</protein>
<evidence type="ECO:0000313" key="2">
    <source>
        <dbReference type="EMBL" id="REL28995.1"/>
    </source>
</evidence>
<dbReference type="Gene3D" id="1.10.3210.10">
    <property type="entry name" value="Hypothetical protein af1432"/>
    <property type="match status" value="1"/>
</dbReference>
<dbReference type="InterPro" id="IPR052340">
    <property type="entry name" value="RNase_Y/CdgJ"/>
</dbReference>
<dbReference type="SUPFAM" id="SSF109604">
    <property type="entry name" value="HD-domain/PDEase-like"/>
    <property type="match status" value="1"/>
</dbReference>
<dbReference type="InterPro" id="IPR013976">
    <property type="entry name" value="HDOD"/>
</dbReference>
<accession>A0A3E0TYD7</accession>
<dbReference type="PROSITE" id="PS51833">
    <property type="entry name" value="HDOD"/>
    <property type="match status" value="1"/>
</dbReference>
<reference evidence="2 3" key="1">
    <citation type="submission" date="2018-08" db="EMBL/GenBank/DDBJ databases">
        <title>Thalassotalea euphylliae genome.</title>
        <authorList>
            <person name="Summers S."/>
            <person name="Rice S.A."/>
            <person name="Freckelton M.L."/>
            <person name="Nedved B.T."/>
            <person name="Hadfield M.G."/>
        </authorList>
    </citation>
    <scope>NUCLEOTIDE SEQUENCE [LARGE SCALE GENOMIC DNA]</scope>
    <source>
        <strain evidence="2 3">H1</strain>
    </source>
</reference>
<feature type="domain" description="HDOD" evidence="1">
    <location>
        <begin position="15"/>
        <end position="208"/>
    </location>
</feature>
<gene>
    <name evidence="2" type="ORF">DXX93_16975</name>
</gene>
<dbReference type="Proteomes" id="UP000256478">
    <property type="component" value="Unassembled WGS sequence"/>
</dbReference>
<dbReference type="EMBL" id="QUOU01000001">
    <property type="protein sequence ID" value="REL28995.1"/>
    <property type="molecule type" value="Genomic_DNA"/>
</dbReference>
<evidence type="ECO:0000259" key="1">
    <source>
        <dbReference type="PROSITE" id="PS51833"/>
    </source>
</evidence>
<dbReference type="OrthoDB" id="9770715at2"/>